<keyword evidence="4" id="KW-1185">Reference proteome</keyword>
<feature type="compositionally biased region" description="Low complexity" evidence="1">
    <location>
        <begin position="167"/>
        <end position="186"/>
    </location>
</feature>
<dbReference type="STRING" id="83656.B1H18_22125"/>
<proteinExistence type="predicted"/>
<protein>
    <submittedName>
        <fullName evidence="3">Uncharacterized protein</fullName>
    </submittedName>
</protein>
<reference evidence="3 4" key="1">
    <citation type="submission" date="2017-02" db="EMBL/GenBank/DDBJ databases">
        <title>Draft Genome Sequence of Streptomyces tsukubaensis F601, a Producer of the immunosuppressant tacrolimus FK506.</title>
        <authorList>
            <person name="Zong G."/>
            <person name="Zhong C."/>
            <person name="Fu J."/>
            <person name="Qin R."/>
            <person name="Cao G."/>
        </authorList>
    </citation>
    <scope>NUCLEOTIDE SEQUENCE [LARGE SCALE GENOMIC DNA]</scope>
    <source>
        <strain evidence="3 4">F601</strain>
    </source>
</reference>
<keyword evidence="2" id="KW-0812">Transmembrane</keyword>
<dbReference type="EMBL" id="MVFC01000021">
    <property type="protein sequence ID" value="OON75576.1"/>
    <property type="molecule type" value="Genomic_DNA"/>
</dbReference>
<gene>
    <name evidence="3" type="ORF">B1H18_22125</name>
</gene>
<feature type="transmembrane region" description="Helical" evidence="2">
    <location>
        <begin position="85"/>
        <end position="106"/>
    </location>
</feature>
<accession>A0A1V4A5H6</accession>
<feature type="region of interest" description="Disordered" evidence="1">
    <location>
        <begin position="116"/>
        <end position="236"/>
    </location>
</feature>
<organism evidence="3 4">
    <name type="scientific">Streptomyces tsukubensis</name>
    <dbReference type="NCBI Taxonomy" id="83656"/>
    <lineage>
        <taxon>Bacteria</taxon>
        <taxon>Bacillati</taxon>
        <taxon>Actinomycetota</taxon>
        <taxon>Actinomycetes</taxon>
        <taxon>Kitasatosporales</taxon>
        <taxon>Streptomycetaceae</taxon>
        <taxon>Streptomyces</taxon>
    </lineage>
</organism>
<sequence>MARMFGGPMVLTVVYGFWAANIQRDAGAVTGWNAVFGVVSGVLVGLVYLVVREMAPALPRGRRALLWAAFIGVAFGFIYSLTGATILRCVIMALAVTVPTFLAFFYRFFTEEVPDHAPVSPREPLTAGTESAMGALGTTGTGTGTTGTTGTMGTSPSSAGRVDDPLAVGRASAPPGAGRAAAPDPVRTGEAAPSSAEVSRLHRRLPGAKAEGSSPSHGISARLAARRRRGSGTKDV</sequence>
<feature type="compositionally biased region" description="Gly residues" evidence="1">
    <location>
        <begin position="137"/>
        <end position="147"/>
    </location>
</feature>
<comment type="caution">
    <text evidence="3">The sequence shown here is derived from an EMBL/GenBank/DDBJ whole genome shotgun (WGS) entry which is preliminary data.</text>
</comment>
<feature type="transmembrane region" description="Helical" evidence="2">
    <location>
        <begin position="63"/>
        <end position="79"/>
    </location>
</feature>
<keyword evidence="2" id="KW-0472">Membrane</keyword>
<name>A0A1V4A5H6_9ACTN</name>
<evidence type="ECO:0000313" key="4">
    <source>
        <dbReference type="Proteomes" id="UP000190539"/>
    </source>
</evidence>
<dbReference type="AlphaFoldDB" id="A0A1V4A5H6"/>
<dbReference type="Proteomes" id="UP000190539">
    <property type="component" value="Unassembled WGS sequence"/>
</dbReference>
<evidence type="ECO:0000313" key="3">
    <source>
        <dbReference type="EMBL" id="OON75576.1"/>
    </source>
</evidence>
<evidence type="ECO:0000256" key="1">
    <source>
        <dbReference type="SAM" id="MobiDB-lite"/>
    </source>
</evidence>
<evidence type="ECO:0000256" key="2">
    <source>
        <dbReference type="SAM" id="Phobius"/>
    </source>
</evidence>
<feature type="compositionally biased region" description="Basic residues" evidence="1">
    <location>
        <begin position="224"/>
        <end position="236"/>
    </location>
</feature>
<feature type="transmembrane region" description="Helical" evidence="2">
    <location>
        <begin position="34"/>
        <end position="51"/>
    </location>
</feature>
<keyword evidence="2" id="KW-1133">Transmembrane helix</keyword>